<protein>
    <submittedName>
        <fullName evidence="2">Uncharacterized protein</fullName>
    </submittedName>
</protein>
<dbReference type="EMBL" id="OX465077">
    <property type="protein sequence ID" value="CAI9269124.1"/>
    <property type="molecule type" value="Genomic_DNA"/>
</dbReference>
<keyword evidence="3" id="KW-1185">Reference proteome</keyword>
<accession>A0AA35VI15</accession>
<evidence type="ECO:0000313" key="2">
    <source>
        <dbReference type="EMBL" id="CAI9269124.1"/>
    </source>
</evidence>
<gene>
    <name evidence="2" type="ORF">LSALG_LOCUS9512</name>
</gene>
<sequence>MSYVGNQSDMEDIWDWVLHPYLEEDQVMPRMSESETNCDPKIPQSPTPEDESTESDSSPKIVVPLPASSLSIYASGCRNITTPIKSIPIPSHKMAASLLSSSNQSKKPCPTHKWILNVAEWIMDDSIVFYEIGESSQAPNPIPKDLTYRAMSVLVSRVA</sequence>
<evidence type="ECO:0000256" key="1">
    <source>
        <dbReference type="SAM" id="MobiDB-lite"/>
    </source>
</evidence>
<name>A0AA35VI15_LACSI</name>
<feature type="region of interest" description="Disordered" evidence="1">
    <location>
        <begin position="28"/>
        <end position="62"/>
    </location>
</feature>
<reference evidence="2" key="1">
    <citation type="submission" date="2023-04" db="EMBL/GenBank/DDBJ databases">
        <authorList>
            <person name="Vijverberg K."/>
            <person name="Xiong W."/>
            <person name="Schranz E."/>
        </authorList>
    </citation>
    <scope>NUCLEOTIDE SEQUENCE</scope>
</reference>
<dbReference type="Proteomes" id="UP001177003">
    <property type="component" value="Chromosome 1"/>
</dbReference>
<dbReference type="AlphaFoldDB" id="A0AA35VI15"/>
<proteinExistence type="predicted"/>
<organism evidence="2 3">
    <name type="scientific">Lactuca saligna</name>
    <name type="common">Willowleaf lettuce</name>
    <dbReference type="NCBI Taxonomy" id="75948"/>
    <lineage>
        <taxon>Eukaryota</taxon>
        <taxon>Viridiplantae</taxon>
        <taxon>Streptophyta</taxon>
        <taxon>Embryophyta</taxon>
        <taxon>Tracheophyta</taxon>
        <taxon>Spermatophyta</taxon>
        <taxon>Magnoliopsida</taxon>
        <taxon>eudicotyledons</taxon>
        <taxon>Gunneridae</taxon>
        <taxon>Pentapetalae</taxon>
        <taxon>asterids</taxon>
        <taxon>campanulids</taxon>
        <taxon>Asterales</taxon>
        <taxon>Asteraceae</taxon>
        <taxon>Cichorioideae</taxon>
        <taxon>Cichorieae</taxon>
        <taxon>Lactucinae</taxon>
        <taxon>Lactuca</taxon>
    </lineage>
</organism>
<evidence type="ECO:0000313" key="3">
    <source>
        <dbReference type="Proteomes" id="UP001177003"/>
    </source>
</evidence>